<reference evidence="9" key="1">
    <citation type="journal article" date="2019" name="Int. J. Syst. Evol. Microbiol.">
        <title>The Global Catalogue of Microorganisms (GCM) 10K type strain sequencing project: providing services to taxonomists for standard genome sequencing and annotation.</title>
        <authorList>
            <consortium name="The Broad Institute Genomics Platform"/>
            <consortium name="The Broad Institute Genome Sequencing Center for Infectious Disease"/>
            <person name="Wu L."/>
            <person name="Ma J."/>
        </authorList>
    </citation>
    <scope>NUCLEOTIDE SEQUENCE [LARGE SCALE GENOMIC DNA]</scope>
    <source>
        <strain evidence="9">CCUG 63369</strain>
    </source>
</reference>
<dbReference type="InterPro" id="IPR032808">
    <property type="entry name" value="DoxX"/>
</dbReference>
<dbReference type="Pfam" id="PF07681">
    <property type="entry name" value="DoxX"/>
    <property type="match status" value="1"/>
</dbReference>
<evidence type="ECO:0000256" key="3">
    <source>
        <dbReference type="ARBA" id="ARBA00022475"/>
    </source>
</evidence>
<keyword evidence="3" id="KW-1003">Cell membrane</keyword>
<evidence type="ECO:0000256" key="7">
    <source>
        <dbReference type="SAM" id="Phobius"/>
    </source>
</evidence>
<comment type="caution">
    <text evidence="8">The sequence shown here is derived from an EMBL/GenBank/DDBJ whole genome shotgun (WGS) entry which is preliminary data.</text>
</comment>
<gene>
    <name evidence="8" type="ORF">ACFQZU_17565</name>
</gene>
<evidence type="ECO:0000313" key="8">
    <source>
        <dbReference type="EMBL" id="MFD0803119.1"/>
    </source>
</evidence>
<feature type="transmembrane region" description="Helical" evidence="7">
    <location>
        <begin position="67"/>
        <end position="97"/>
    </location>
</feature>
<evidence type="ECO:0000256" key="2">
    <source>
        <dbReference type="ARBA" id="ARBA00006679"/>
    </source>
</evidence>
<evidence type="ECO:0000256" key="6">
    <source>
        <dbReference type="ARBA" id="ARBA00023136"/>
    </source>
</evidence>
<protein>
    <submittedName>
        <fullName evidence="8">DoxX family protein</fullName>
    </submittedName>
</protein>
<comment type="similarity">
    <text evidence="2">Belongs to the DoxX family.</text>
</comment>
<keyword evidence="9" id="KW-1185">Reference proteome</keyword>
<evidence type="ECO:0000256" key="5">
    <source>
        <dbReference type="ARBA" id="ARBA00022989"/>
    </source>
</evidence>
<keyword evidence="4 7" id="KW-0812">Transmembrane</keyword>
<dbReference type="EMBL" id="JBHTHR010000740">
    <property type="protein sequence ID" value="MFD0803119.1"/>
    <property type="molecule type" value="Genomic_DNA"/>
</dbReference>
<proteinExistence type="inferred from homology"/>
<name>A0ABW3BK28_9ACTN</name>
<evidence type="ECO:0000313" key="9">
    <source>
        <dbReference type="Proteomes" id="UP001596956"/>
    </source>
</evidence>
<organism evidence="8 9">
    <name type="scientific">Streptomonospora algeriensis</name>
    <dbReference type="NCBI Taxonomy" id="995084"/>
    <lineage>
        <taxon>Bacteria</taxon>
        <taxon>Bacillati</taxon>
        <taxon>Actinomycetota</taxon>
        <taxon>Actinomycetes</taxon>
        <taxon>Streptosporangiales</taxon>
        <taxon>Nocardiopsidaceae</taxon>
        <taxon>Streptomonospora</taxon>
    </lineage>
</organism>
<dbReference type="InterPro" id="IPR051907">
    <property type="entry name" value="DoxX-like_oxidoreductase"/>
</dbReference>
<dbReference type="Proteomes" id="UP001596956">
    <property type="component" value="Unassembled WGS sequence"/>
</dbReference>
<dbReference type="PANTHER" id="PTHR33452">
    <property type="entry name" value="OXIDOREDUCTASE CATD-RELATED"/>
    <property type="match status" value="1"/>
</dbReference>
<feature type="transmembrane region" description="Helical" evidence="7">
    <location>
        <begin position="12"/>
        <end position="32"/>
    </location>
</feature>
<keyword evidence="6 7" id="KW-0472">Membrane</keyword>
<dbReference type="PANTHER" id="PTHR33452:SF1">
    <property type="entry name" value="INNER MEMBRANE PROTEIN YPHA-RELATED"/>
    <property type="match status" value="1"/>
</dbReference>
<accession>A0ABW3BK28</accession>
<comment type="subcellular location">
    <subcellularLocation>
        <location evidence="1">Cell membrane</location>
        <topology evidence="1">Multi-pass membrane protein</topology>
    </subcellularLocation>
</comment>
<sequence>MKYLVRSDAALTDAAFLLVRICLGAVFLVHGWDKVAGEGVAAIVASNRELGIPLPELSGPFLAYGELIGGALLLLGVATRAGAAALTAIMIGAWVFVHSGSGLMIQNGGFEYVMVLAVVSLLVLAHGPGRFSVDALLAARFGGAAETASPTPATPQEATGSPH</sequence>
<keyword evidence="5 7" id="KW-1133">Transmembrane helix</keyword>
<feature type="transmembrane region" description="Helical" evidence="7">
    <location>
        <begin position="109"/>
        <end position="127"/>
    </location>
</feature>
<evidence type="ECO:0000256" key="1">
    <source>
        <dbReference type="ARBA" id="ARBA00004651"/>
    </source>
</evidence>
<evidence type="ECO:0000256" key="4">
    <source>
        <dbReference type="ARBA" id="ARBA00022692"/>
    </source>
</evidence>